<accession>A0A9P6BY74</accession>
<dbReference type="OrthoDB" id="2985972at2759"/>
<sequence>MDPSPSLPNQLSQPLVYLLGVGMQWTRYPDPICWVKDQAYVFHAENKTFHFSITWLSCHLGVVEDLVKACTDSMKGTNADPIFVEGVSTDKMALFIRWLSNA</sequence>
<comment type="caution">
    <text evidence="1">The sequence shown here is derived from an EMBL/GenBank/DDBJ whole genome shotgun (WGS) entry which is preliminary data.</text>
</comment>
<evidence type="ECO:0000313" key="2">
    <source>
        <dbReference type="Proteomes" id="UP000807342"/>
    </source>
</evidence>
<dbReference type="AlphaFoldDB" id="A0A9P6BY74"/>
<dbReference type="EMBL" id="MU151345">
    <property type="protein sequence ID" value="KAF9444831.1"/>
    <property type="molecule type" value="Genomic_DNA"/>
</dbReference>
<protein>
    <submittedName>
        <fullName evidence="1">Uncharacterized protein</fullName>
    </submittedName>
</protein>
<proteinExistence type="predicted"/>
<dbReference type="Proteomes" id="UP000807342">
    <property type="component" value="Unassembled WGS sequence"/>
</dbReference>
<organism evidence="1 2">
    <name type="scientific">Macrolepiota fuliginosa MF-IS2</name>
    <dbReference type="NCBI Taxonomy" id="1400762"/>
    <lineage>
        <taxon>Eukaryota</taxon>
        <taxon>Fungi</taxon>
        <taxon>Dikarya</taxon>
        <taxon>Basidiomycota</taxon>
        <taxon>Agaricomycotina</taxon>
        <taxon>Agaricomycetes</taxon>
        <taxon>Agaricomycetidae</taxon>
        <taxon>Agaricales</taxon>
        <taxon>Agaricineae</taxon>
        <taxon>Agaricaceae</taxon>
        <taxon>Macrolepiota</taxon>
    </lineage>
</organism>
<reference evidence="1" key="1">
    <citation type="submission" date="2020-11" db="EMBL/GenBank/DDBJ databases">
        <authorList>
            <consortium name="DOE Joint Genome Institute"/>
            <person name="Ahrendt S."/>
            <person name="Riley R."/>
            <person name="Andreopoulos W."/>
            <person name="Labutti K."/>
            <person name="Pangilinan J."/>
            <person name="Ruiz-Duenas F.J."/>
            <person name="Barrasa J.M."/>
            <person name="Sanchez-Garcia M."/>
            <person name="Camarero S."/>
            <person name="Miyauchi S."/>
            <person name="Serrano A."/>
            <person name="Linde D."/>
            <person name="Babiker R."/>
            <person name="Drula E."/>
            <person name="Ayuso-Fernandez I."/>
            <person name="Pacheco R."/>
            <person name="Padilla G."/>
            <person name="Ferreira P."/>
            <person name="Barriuso J."/>
            <person name="Kellner H."/>
            <person name="Castanera R."/>
            <person name="Alfaro M."/>
            <person name="Ramirez L."/>
            <person name="Pisabarro A.G."/>
            <person name="Kuo A."/>
            <person name="Tritt A."/>
            <person name="Lipzen A."/>
            <person name="He G."/>
            <person name="Yan M."/>
            <person name="Ng V."/>
            <person name="Cullen D."/>
            <person name="Martin F."/>
            <person name="Rosso M.-N."/>
            <person name="Henrissat B."/>
            <person name="Hibbett D."/>
            <person name="Martinez A.T."/>
            <person name="Grigoriev I.V."/>
        </authorList>
    </citation>
    <scope>NUCLEOTIDE SEQUENCE</scope>
    <source>
        <strain evidence="1">MF-IS2</strain>
    </source>
</reference>
<evidence type="ECO:0000313" key="1">
    <source>
        <dbReference type="EMBL" id="KAF9444831.1"/>
    </source>
</evidence>
<keyword evidence="2" id="KW-1185">Reference proteome</keyword>
<name>A0A9P6BY74_9AGAR</name>
<gene>
    <name evidence="1" type="ORF">P691DRAFT_763060</name>
</gene>